<dbReference type="Pfam" id="PF00596">
    <property type="entry name" value="Aldolase_II"/>
    <property type="match status" value="1"/>
</dbReference>
<dbReference type="PANTHER" id="PTHR22789">
    <property type="entry name" value="FUCULOSE PHOSPHATE ALDOLASE"/>
    <property type="match status" value="1"/>
</dbReference>
<feature type="domain" description="Class II aldolase/adducin N-terminal" evidence="3">
    <location>
        <begin position="9"/>
        <end position="190"/>
    </location>
</feature>
<dbReference type="SUPFAM" id="SSF53639">
    <property type="entry name" value="AraD/HMP-PK domain-like"/>
    <property type="match status" value="1"/>
</dbReference>
<dbReference type="InterPro" id="IPR036409">
    <property type="entry name" value="Aldolase_II/adducin_N_sf"/>
</dbReference>
<accession>A0A1G5HI99</accession>
<name>A0A1G5HI99_9BACT</name>
<dbReference type="AlphaFoldDB" id="A0A1G5HI99"/>
<evidence type="ECO:0000313" key="5">
    <source>
        <dbReference type="Proteomes" id="UP000198870"/>
    </source>
</evidence>
<reference evidence="4 5" key="1">
    <citation type="submission" date="2016-10" db="EMBL/GenBank/DDBJ databases">
        <authorList>
            <person name="de Groot N.N."/>
        </authorList>
    </citation>
    <scope>NUCLEOTIDE SEQUENCE [LARGE SCALE GENOMIC DNA]</scope>
    <source>
        <strain evidence="4 5">AA1</strain>
    </source>
</reference>
<dbReference type="SMART" id="SM01007">
    <property type="entry name" value="Aldolase_II"/>
    <property type="match status" value="1"/>
</dbReference>
<dbReference type="GO" id="GO:0046872">
    <property type="term" value="F:metal ion binding"/>
    <property type="evidence" value="ECO:0007669"/>
    <property type="project" value="UniProtKB-KW"/>
</dbReference>
<protein>
    <submittedName>
        <fullName evidence="4">L-fuculose-phosphate aldolase</fullName>
    </submittedName>
</protein>
<dbReference type="GO" id="GO:0005829">
    <property type="term" value="C:cytosol"/>
    <property type="evidence" value="ECO:0007669"/>
    <property type="project" value="TreeGrafter"/>
</dbReference>
<evidence type="ECO:0000256" key="1">
    <source>
        <dbReference type="ARBA" id="ARBA00022723"/>
    </source>
</evidence>
<evidence type="ECO:0000256" key="2">
    <source>
        <dbReference type="ARBA" id="ARBA00023239"/>
    </source>
</evidence>
<dbReference type="GO" id="GO:0019323">
    <property type="term" value="P:pentose catabolic process"/>
    <property type="evidence" value="ECO:0007669"/>
    <property type="project" value="TreeGrafter"/>
</dbReference>
<dbReference type="Gene3D" id="3.40.225.10">
    <property type="entry name" value="Class II aldolase/adducin N-terminal domain"/>
    <property type="match status" value="1"/>
</dbReference>
<keyword evidence="5" id="KW-1185">Reference proteome</keyword>
<gene>
    <name evidence="4" type="ORF">SAMN05216233_11463</name>
</gene>
<dbReference type="GO" id="GO:0016832">
    <property type="term" value="F:aldehyde-lyase activity"/>
    <property type="evidence" value="ECO:0007669"/>
    <property type="project" value="TreeGrafter"/>
</dbReference>
<evidence type="ECO:0000259" key="3">
    <source>
        <dbReference type="SMART" id="SM01007"/>
    </source>
</evidence>
<keyword evidence="2" id="KW-0456">Lyase</keyword>
<organism evidence="4 5">
    <name type="scientific">Desulfoluna spongiiphila</name>
    <dbReference type="NCBI Taxonomy" id="419481"/>
    <lineage>
        <taxon>Bacteria</taxon>
        <taxon>Pseudomonadati</taxon>
        <taxon>Thermodesulfobacteriota</taxon>
        <taxon>Desulfobacteria</taxon>
        <taxon>Desulfobacterales</taxon>
        <taxon>Desulfolunaceae</taxon>
        <taxon>Desulfoluna</taxon>
    </lineage>
</organism>
<dbReference type="InterPro" id="IPR001303">
    <property type="entry name" value="Aldolase_II/adducin_N"/>
</dbReference>
<evidence type="ECO:0000313" key="4">
    <source>
        <dbReference type="EMBL" id="SCY63457.1"/>
    </source>
</evidence>
<dbReference type="RefSeq" id="WP_175469905.1">
    <property type="nucleotide sequence ID" value="NZ_FMUX01000014.1"/>
</dbReference>
<sequence>MDSTLDIRQKVLDSALWLSKNDYFGAHLSSGGNVSARVPGENRFAVTPSSVPYNELSAEDICLLDFDLNRIEGDLKPSIEAGMHAAIYEKRPDVGAVAHTHQFHASIFSVLNTPIPPLFDEITMHIGNQVAVIPYAISGTDALAAQVGNAVTNGCACFIMQNHGALNLGGTLKQALRNAEFLEKIAKVYHSALATGRPVTTLPEHALAFWDEVRQTL</sequence>
<dbReference type="PANTHER" id="PTHR22789:SF0">
    <property type="entry name" value="3-OXO-TETRONATE 4-PHOSPHATE DECARBOXYLASE-RELATED"/>
    <property type="match status" value="1"/>
</dbReference>
<proteinExistence type="predicted"/>
<dbReference type="Proteomes" id="UP000198870">
    <property type="component" value="Unassembled WGS sequence"/>
</dbReference>
<dbReference type="STRING" id="419481.SAMN05216233_11463"/>
<keyword evidence="1" id="KW-0479">Metal-binding</keyword>
<dbReference type="InterPro" id="IPR050197">
    <property type="entry name" value="Aldolase_class_II_sugar_metab"/>
</dbReference>
<dbReference type="EMBL" id="FMUX01000014">
    <property type="protein sequence ID" value="SCY63457.1"/>
    <property type="molecule type" value="Genomic_DNA"/>
</dbReference>